<sequence length="76" mass="8910">MTVEGCDVICYRCGHCAKAWTRPVEDDLEVYDIVRVDLHDTTLCGTVWHVEDDRIQVRGSGGEWLLWAERWRVILY</sequence>
<proteinExistence type="predicted"/>
<reference evidence="1 2" key="1">
    <citation type="submission" date="2021-03" db="EMBL/GenBank/DDBJ databases">
        <title>Sequencing the genomes of 1000 actinobacteria strains.</title>
        <authorList>
            <person name="Klenk H.-P."/>
        </authorList>
    </citation>
    <scope>NUCLEOTIDE SEQUENCE [LARGE SCALE GENOMIC DNA]</scope>
    <source>
        <strain evidence="1 2">DSM 40843</strain>
    </source>
</reference>
<organism evidence="1 2">
    <name type="scientific">Streptomyces clavifer</name>
    <dbReference type="NCBI Taxonomy" id="68188"/>
    <lineage>
        <taxon>Bacteria</taxon>
        <taxon>Bacillati</taxon>
        <taxon>Actinomycetota</taxon>
        <taxon>Actinomycetes</taxon>
        <taxon>Kitasatosporales</taxon>
        <taxon>Streptomycetaceae</taxon>
        <taxon>Streptomyces</taxon>
    </lineage>
</organism>
<dbReference type="RefSeq" id="WP_245377932.1">
    <property type="nucleotide sequence ID" value="NZ_BMWJ01000017.1"/>
</dbReference>
<name>A0ABS4VIH8_9ACTN</name>
<protein>
    <submittedName>
        <fullName evidence="1">Uncharacterized protein</fullName>
    </submittedName>
</protein>
<comment type="caution">
    <text evidence="1">The sequence shown here is derived from an EMBL/GenBank/DDBJ whole genome shotgun (WGS) entry which is preliminary data.</text>
</comment>
<evidence type="ECO:0000313" key="2">
    <source>
        <dbReference type="Proteomes" id="UP001519311"/>
    </source>
</evidence>
<accession>A0ABS4VIH8</accession>
<evidence type="ECO:0000313" key="1">
    <source>
        <dbReference type="EMBL" id="MBP2363724.1"/>
    </source>
</evidence>
<dbReference type="Proteomes" id="UP001519311">
    <property type="component" value="Unassembled WGS sequence"/>
</dbReference>
<keyword evidence="2" id="KW-1185">Reference proteome</keyword>
<gene>
    <name evidence="1" type="ORF">JOF59_006216</name>
</gene>
<dbReference type="EMBL" id="JAGINS010000002">
    <property type="protein sequence ID" value="MBP2363724.1"/>
    <property type="molecule type" value="Genomic_DNA"/>
</dbReference>